<reference evidence="6 7" key="1">
    <citation type="submission" date="2019-08" db="EMBL/GenBank/DDBJ databases">
        <authorList>
            <person name="Peeters C."/>
        </authorList>
    </citation>
    <scope>NUCLEOTIDE SEQUENCE [LARGE SCALE GENOMIC DNA]</scope>
    <source>
        <strain evidence="6 7">LMG 31118</strain>
    </source>
</reference>
<dbReference type="InterPro" id="IPR000847">
    <property type="entry name" value="LysR_HTH_N"/>
</dbReference>
<sequence>MVDRLQAMEIFTRVVEAHGFKKAAGTLSLPPATVTKTIKDLEAHLGTRLLNRTTRALSLTDAGQRYYESCKLILHEVQSAEEAIAGPEREVRGSIRVSTTPSLASRIIIPALPQFTARHPHIEVGLRLSDSVSDLVQEGLDCVIRAGEPQPSATLVARRLTTFRWLICASPAYLANHGEPMSLEDLRQHHAVGYTSSRTGRSSEWVFREAGQLHAIAMSEQVSVDDTEAYVASGVAGLGLIRSADYMVHALIAEGRLKQVLQDHTAPAEPISLLYPQSRYRSAALRTFVDWCVQIFSGQGAA</sequence>
<evidence type="ECO:0000256" key="2">
    <source>
        <dbReference type="ARBA" id="ARBA00023015"/>
    </source>
</evidence>
<dbReference type="GO" id="GO:0043565">
    <property type="term" value="F:sequence-specific DNA binding"/>
    <property type="evidence" value="ECO:0007669"/>
    <property type="project" value="TreeGrafter"/>
</dbReference>
<gene>
    <name evidence="6" type="ORF">PCA31118_00508</name>
</gene>
<dbReference type="Pfam" id="PF03466">
    <property type="entry name" value="LysR_substrate"/>
    <property type="match status" value="1"/>
</dbReference>
<dbReference type="Proteomes" id="UP000414136">
    <property type="component" value="Unassembled WGS sequence"/>
</dbReference>
<evidence type="ECO:0000259" key="5">
    <source>
        <dbReference type="PROSITE" id="PS50931"/>
    </source>
</evidence>
<dbReference type="FunFam" id="3.40.190.290:FF:000001">
    <property type="entry name" value="Transcriptional regulator, LysR family"/>
    <property type="match status" value="1"/>
</dbReference>
<dbReference type="Pfam" id="PF00126">
    <property type="entry name" value="HTH_1"/>
    <property type="match status" value="1"/>
</dbReference>
<dbReference type="Gene3D" id="1.10.10.10">
    <property type="entry name" value="Winged helix-like DNA-binding domain superfamily/Winged helix DNA-binding domain"/>
    <property type="match status" value="1"/>
</dbReference>
<dbReference type="EMBL" id="CABPSQ010000001">
    <property type="protein sequence ID" value="VVE61235.1"/>
    <property type="molecule type" value="Genomic_DNA"/>
</dbReference>
<comment type="similarity">
    <text evidence="1">Belongs to the LysR transcriptional regulatory family.</text>
</comment>
<evidence type="ECO:0000313" key="6">
    <source>
        <dbReference type="EMBL" id="VVE61235.1"/>
    </source>
</evidence>
<dbReference type="SUPFAM" id="SSF53850">
    <property type="entry name" value="Periplasmic binding protein-like II"/>
    <property type="match status" value="1"/>
</dbReference>
<dbReference type="PANTHER" id="PTHR30537:SF72">
    <property type="entry name" value="LYSR FAMILY TRANSCRIPTIONAL REGULATOR"/>
    <property type="match status" value="1"/>
</dbReference>
<dbReference type="RefSeq" id="WP_217431231.1">
    <property type="nucleotide sequence ID" value="NZ_CABPSQ010000001.1"/>
</dbReference>
<evidence type="ECO:0000256" key="1">
    <source>
        <dbReference type="ARBA" id="ARBA00009437"/>
    </source>
</evidence>
<dbReference type="GO" id="GO:0006351">
    <property type="term" value="P:DNA-templated transcription"/>
    <property type="evidence" value="ECO:0007669"/>
    <property type="project" value="TreeGrafter"/>
</dbReference>
<dbReference type="GO" id="GO:0003700">
    <property type="term" value="F:DNA-binding transcription factor activity"/>
    <property type="evidence" value="ECO:0007669"/>
    <property type="project" value="InterPro"/>
</dbReference>
<protein>
    <submittedName>
        <fullName evidence="6">LysR family transcriptional regulator</fullName>
    </submittedName>
</protein>
<dbReference type="Gene3D" id="3.40.190.290">
    <property type="match status" value="1"/>
</dbReference>
<evidence type="ECO:0000256" key="4">
    <source>
        <dbReference type="ARBA" id="ARBA00023163"/>
    </source>
</evidence>
<accession>A0A5E4ZLK3</accession>
<proteinExistence type="inferred from homology"/>
<keyword evidence="2" id="KW-0805">Transcription regulation</keyword>
<evidence type="ECO:0000313" key="7">
    <source>
        <dbReference type="Proteomes" id="UP000414136"/>
    </source>
</evidence>
<dbReference type="CDD" id="cd08472">
    <property type="entry name" value="PBP2_CrgA_like_3"/>
    <property type="match status" value="1"/>
</dbReference>
<dbReference type="AlphaFoldDB" id="A0A5E4ZLK3"/>
<dbReference type="InterPro" id="IPR036390">
    <property type="entry name" value="WH_DNA-bd_sf"/>
</dbReference>
<dbReference type="SUPFAM" id="SSF46785">
    <property type="entry name" value="Winged helix' DNA-binding domain"/>
    <property type="match status" value="1"/>
</dbReference>
<feature type="domain" description="HTH lysR-type" evidence="5">
    <location>
        <begin position="3"/>
        <end position="60"/>
    </location>
</feature>
<dbReference type="InterPro" id="IPR036388">
    <property type="entry name" value="WH-like_DNA-bd_sf"/>
</dbReference>
<dbReference type="PANTHER" id="PTHR30537">
    <property type="entry name" value="HTH-TYPE TRANSCRIPTIONAL REGULATOR"/>
    <property type="match status" value="1"/>
</dbReference>
<dbReference type="InterPro" id="IPR005119">
    <property type="entry name" value="LysR_subst-bd"/>
</dbReference>
<dbReference type="FunFam" id="1.10.10.10:FF:000001">
    <property type="entry name" value="LysR family transcriptional regulator"/>
    <property type="match status" value="1"/>
</dbReference>
<name>A0A5E4ZLK3_9BURK</name>
<dbReference type="PROSITE" id="PS50931">
    <property type="entry name" value="HTH_LYSR"/>
    <property type="match status" value="1"/>
</dbReference>
<keyword evidence="7" id="KW-1185">Reference proteome</keyword>
<keyword evidence="3" id="KW-0238">DNA-binding</keyword>
<keyword evidence="4" id="KW-0804">Transcription</keyword>
<dbReference type="InterPro" id="IPR058163">
    <property type="entry name" value="LysR-type_TF_proteobact-type"/>
</dbReference>
<evidence type="ECO:0000256" key="3">
    <source>
        <dbReference type="ARBA" id="ARBA00023125"/>
    </source>
</evidence>
<organism evidence="6 7">
    <name type="scientific">Pandoraea captiosa</name>
    <dbReference type="NCBI Taxonomy" id="2508302"/>
    <lineage>
        <taxon>Bacteria</taxon>
        <taxon>Pseudomonadati</taxon>
        <taxon>Pseudomonadota</taxon>
        <taxon>Betaproteobacteria</taxon>
        <taxon>Burkholderiales</taxon>
        <taxon>Burkholderiaceae</taxon>
        <taxon>Pandoraea</taxon>
    </lineage>
</organism>